<dbReference type="PIRSF" id="PIRSF000193">
    <property type="entry name" value="Pyrrol-5-carb_rd"/>
    <property type="match status" value="1"/>
</dbReference>
<keyword evidence="4 7" id="KW-0028">Amino-acid biosynthesis</keyword>
<keyword evidence="11" id="KW-1185">Reference proteome</keyword>
<keyword evidence="2 4" id="KW-0521">NADP</keyword>
<name>A0A1I1V7A1_9BURK</name>
<sequence length="287" mass="30002">MTLDTASPASAPASTAEHHPAIAFIGGGNMASAIIGGLLRQGTPASQIEVVEPWEEARAALRAHHGIEAHPEAGTALERAGVVVWAVKPQTFKEAARQARPYTANAVHLSVAAGIRSGSIAAWLGLECVVRAMPNTPALIARGMTALYARPQVSSAQRAAVQHVLSSTGELLWVEEESQLDAVTALSGSGPAYVFLFLEAMARAGVEMGLAPEQAHQLAVGTFTGASELARRSDESPAVLRQRVTSKGGTTFAAVQSMEQADVPGHFIRAMKAAQARARELGDEFGK</sequence>
<dbReference type="InterPro" id="IPR029036">
    <property type="entry name" value="P5CR_dimer"/>
</dbReference>
<dbReference type="InterPro" id="IPR028939">
    <property type="entry name" value="P5C_Rdtase_cat_N"/>
</dbReference>
<dbReference type="HAMAP" id="MF_01925">
    <property type="entry name" value="P5C_reductase"/>
    <property type="match status" value="1"/>
</dbReference>
<dbReference type="SUPFAM" id="SSF51735">
    <property type="entry name" value="NAD(P)-binding Rossmann-fold domains"/>
    <property type="match status" value="1"/>
</dbReference>
<dbReference type="InterPro" id="IPR053790">
    <property type="entry name" value="P5CR-like_CS"/>
</dbReference>
<dbReference type="EMBL" id="FOMQ01000006">
    <property type="protein sequence ID" value="SFD78749.1"/>
    <property type="molecule type" value="Genomic_DNA"/>
</dbReference>
<dbReference type="OrthoDB" id="9805754at2"/>
<reference evidence="11" key="1">
    <citation type="submission" date="2016-10" db="EMBL/GenBank/DDBJ databases">
        <authorList>
            <person name="Varghese N."/>
            <person name="Submissions S."/>
        </authorList>
    </citation>
    <scope>NUCLEOTIDE SEQUENCE [LARGE SCALE GENOMIC DNA]</scope>
    <source>
        <strain evidence="11">DSM 7481</strain>
    </source>
</reference>
<comment type="catalytic activity">
    <reaction evidence="4 7">
        <text>L-proline + NADP(+) = (S)-1-pyrroline-5-carboxylate + NADPH + 2 H(+)</text>
        <dbReference type="Rhea" id="RHEA:14109"/>
        <dbReference type="ChEBI" id="CHEBI:15378"/>
        <dbReference type="ChEBI" id="CHEBI:17388"/>
        <dbReference type="ChEBI" id="CHEBI:57783"/>
        <dbReference type="ChEBI" id="CHEBI:58349"/>
        <dbReference type="ChEBI" id="CHEBI:60039"/>
        <dbReference type="EC" id="1.5.1.2"/>
    </reaction>
</comment>
<dbReference type="Gene3D" id="1.10.3730.10">
    <property type="entry name" value="ProC C-terminal domain-like"/>
    <property type="match status" value="1"/>
</dbReference>
<evidence type="ECO:0000259" key="9">
    <source>
        <dbReference type="Pfam" id="PF14748"/>
    </source>
</evidence>
<comment type="similarity">
    <text evidence="1 4 7">Belongs to the pyrroline-5-carboxylate reductase family.</text>
</comment>
<feature type="domain" description="Pyrroline-5-carboxylate reductase catalytic N-terminal" evidence="8">
    <location>
        <begin position="22"/>
        <end position="114"/>
    </location>
</feature>
<evidence type="ECO:0000313" key="10">
    <source>
        <dbReference type="EMBL" id="SFD78749.1"/>
    </source>
</evidence>
<evidence type="ECO:0000256" key="2">
    <source>
        <dbReference type="ARBA" id="ARBA00022857"/>
    </source>
</evidence>
<dbReference type="Pfam" id="PF14748">
    <property type="entry name" value="P5CR_dimer"/>
    <property type="match status" value="1"/>
</dbReference>
<accession>A0A1I1V7A1</accession>
<dbReference type="Gene3D" id="3.40.50.720">
    <property type="entry name" value="NAD(P)-binding Rossmann-like Domain"/>
    <property type="match status" value="1"/>
</dbReference>
<protein>
    <recommendedName>
        <fullName evidence="4 5">Pyrroline-5-carboxylate reductase</fullName>
        <shortName evidence="4">P5C reductase</shortName>
        <shortName evidence="4">P5CR</shortName>
        <ecNumber evidence="4 5">1.5.1.2</ecNumber>
    </recommendedName>
    <alternativeName>
        <fullName evidence="4">PCA reductase</fullName>
    </alternativeName>
</protein>
<evidence type="ECO:0000256" key="6">
    <source>
        <dbReference type="PIRSR" id="PIRSR000193-1"/>
    </source>
</evidence>
<dbReference type="PROSITE" id="PS00521">
    <property type="entry name" value="P5CR"/>
    <property type="match status" value="1"/>
</dbReference>
<dbReference type="AlphaFoldDB" id="A0A1I1V7A1"/>
<dbReference type="FunFam" id="1.10.3730.10:FF:000001">
    <property type="entry name" value="Pyrroline-5-carboxylate reductase"/>
    <property type="match status" value="1"/>
</dbReference>
<keyword evidence="3 4" id="KW-0560">Oxidoreductase</keyword>
<comment type="catalytic activity">
    <reaction evidence="4">
        <text>L-proline + NAD(+) = (S)-1-pyrroline-5-carboxylate + NADH + 2 H(+)</text>
        <dbReference type="Rhea" id="RHEA:14105"/>
        <dbReference type="ChEBI" id="CHEBI:15378"/>
        <dbReference type="ChEBI" id="CHEBI:17388"/>
        <dbReference type="ChEBI" id="CHEBI:57540"/>
        <dbReference type="ChEBI" id="CHEBI:57945"/>
        <dbReference type="ChEBI" id="CHEBI:60039"/>
        <dbReference type="EC" id="1.5.1.2"/>
    </reaction>
</comment>
<keyword evidence="4 7" id="KW-0641">Proline biosynthesis</keyword>
<gene>
    <name evidence="4" type="primary">proC</name>
    <name evidence="10" type="ORF">SAMN04489710_10693</name>
</gene>
<dbReference type="InterPro" id="IPR008927">
    <property type="entry name" value="6-PGluconate_DH-like_C_sf"/>
</dbReference>
<feature type="binding site" evidence="6">
    <location>
        <begin position="86"/>
        <end position="89"/>
    </location>
    <ligand>
        <name>NADP(+)</name>
        <dbReference type="ChEBI" id="CHEBI:58349"/>
    </ligand>
</feature>
<dbReference type="STRING" id="32040.SAMN04489710_10693"/>
<dbReference type="UniPathway" id="UPA00098">
    <property type="reaction ID" value="UER00361"/>
</dbReference>
<dbReference type="InterPro" id="IPR000304">
    <property type="entry name" value="Pyrroline-COOH_reductase"/>
</dbReference>
<dbReference type="RefSeq" id="WP_092952051.1">
    <property type="nucleotide sequence ID" value="NZ_FOMQ01000006.1"/>
</dbReference>
<dbReference type="SUPFAM" id="SSF48179">
    <property type="entry name" value="6-phosphogluconate dehydrogenase C-terminal domain-like"/>
    <property type="match status" value="1"/>
</dbReference>
<dbReference type="Proteomes" id="UP000199517">
    <property type="component" value="Unassembled WGS sequence"/>
</dbReference>
<evidence type="ECO:0000256" key="5">
    <source>
        <dbReference type="NCBIfam" id="TIGR00112"/>
    </source>
</evidence>
<dbReference type="GO" id="GO:0055129">
    <property type="term" value="P:L-proline biosynthetic process"/>
    <property type="evidence" value="ECO:0007669"/>
    <property type="project" value="UniProtKB-UniRule"/>
</dbReference>
<dbReference type="GO" id="GO:0005737">
    <property type="term" value="C:cytoplasm"/>
    <property type="evidence" value="ECO:0007669"/>
    <property type="project" value="UniProtKB-SubCell"/>
</dbReference>
<dbReference type="PANTHER" id="PTHR11645">
    <property type="entry name" value="PYRROLINE-5-CARBOXYLATE REDUCTASE"/>
    <property type="match status" value="1"/>
</dbReference>
<feature type="domain" description="Pyrroline-5-carboxylate reductase dimerisation" evidence="9">
    <location>
        <begin position="177"/>
        <end position="281"/>
    </location>
</feature>
<comment type="pathway">
    <text evidence="4 7">Amino-acid biosynthesis; L-proline biosynthesis; L-proline from L-glutamate 5-semialdehyde: step 1/1.</text>
</comment>
<evidence type="ECO:0000256" key="4">
    <source>
        <dbReference type="HAMAP-Rule" id="MF_01925"/>
    </source>
</evidence>
<evidence type="ECO:0000256" key="1">
    <source>
        <dbReference type="ARBA" id="ARBA00005525"/>
    </source>
</evidence>
<organism evidence="10 11">
    <name type="scientific">Paracidovorax konjaci</name>
    <dbReference type="NCBI Taxonomy" id="32040"/>
    <lineage>
        <taxon>Bacteria</taxon>
        <taxon>Pseudomonadati</taxon>
        <taxon>Pseudomonadota</taxon>
        <taxon>Betaproteobacteria</taxon>
        <taxon>Burkholderiales</taxon>
        <taxon>Comamonadaceae</taxon>
        <taxon>Paracidovorax</taxon>
    </lineage>
</organism>
<proteinExistence type="inferred from homology"/>
<dbReference type="Pfam" id="PF03807">
    <property type="entry name" value="F420_oxidored"/>
    <property type="match status" value="1"/>
</dbReference>
<evidence type="ECO:0000256" key="3">
    <source>
        <dbReference type="ARBA" id="ARBA00023002"/>
    </source>
</evidence>
<dbReference type="PANTHER" id="PTHR11645:SF0">
    <property type="entry name" value="PYRROLINE-5-CARBOXYLATE REDUCTASE 3"/>
    <property type="match status" value="1"/>
</dbReference>
<evidence type="ECO:0000256" key="7">
    <source>
        <dbReference type="RuleBase" id="RU003903"/>
    </source>
</evidence>
<evidence type="ECO:0000259" key="8">
    <source>
        <dbReference type="Pfam" id="PF03807"/>
    </source>
</evidence>
<dbReference type="NCBIfam" id="TIGR00112">
    <property type="entry name" value="proC"/>
    <property type="match status" value="1"/>
</dbReference>
<evidence type="ECO:0000313" key="11">
    <source>
        <dbReference type="Proteomes" id="UP000199517"/>
    </source>
</evidence>
<dbReference type="EC" id="1.5.1.2" evidence="4 5"/>
<dbReference type="InterPro" id="IPR036291">
    <property type="entry name" value="NAD(P)-bd_dom_sf"/>
</dbReference>
<feature type="binding site" evidence="6">
    <location>
        <begin position="25"/>
        <end position="30"/>
    </location>
    <ligand>
        <name>NADP(+)</name>
        <dbReference type="ChEBI" id="CHEBI:58349"/>
    </ligand>
</feature>
<dbReference type="GO" id="GO:0004735">
    <property type="term" value="F:pyrroline-5-carboxylate reductase activity"/>
    <property type="evidence" value="ECO:0007669"/>
    <property type="project" value="UniProtKB-UniRule"/>
</dbReference>
<comment type="function">
    <text evidence="4">Catalyzes the reduction of 1-pyrroline-5-carboxylate (PCA) to L-proline.</text>
</comment>
<keyword evidence="4" id="KW-0963">Cytoplasm</keyword>
<comment type="subcellular location">
    <subcellularLocation>
        <location evidence="4">Cytoplasm</location>
    </subcellularLocation>
</comment>